<keyword evidence="2" id="KW-0067">ATP-binding</keyword>
<accession>A0A2V2N7S3</accession>
<evidence type="ECO:0000313" key="6">
    <source>
        <dbReference type="Proteomes" id="UP000245657"/>
    </source>
</evidence>
<evidence type="ECO:0000259" key="4">
    <source>
        <dbReference type="PROSITE" id="PS51194"/>
    </source>
</evidence>
<dbReference type="PANTHER" id="PTHR47962:SF5">
    <property type="entry name" value="ATP-DEPENDENT HELICASE LHR-RELATED"/>
    <property type="match status" value="1"/>
</dbReference>
<gene>
    <name evidence="5" type="ORF">DK846_06210</name>
</gene>
<keyword evidence="1" id="KW-0547">Nucleotide-binding</keyword>
<proteinExistence type="predicted"/>
<keyword evidence="5" id="KW-0347">Helicase</keyword>
<dbReference type="GO" id="GO:0016887">
    <property type="term" value="F:ATP hydrolysis activity"/>
    <property type="evidence" value="ECO:0007669"/>
    <property type="project" value="TreeGrafter"/>
</dbReference>
<organism evidence="5 6">
    <name type="scientific">Methanospirillum lacunae</name>
    <dbReference type="NCBI Taxonomy" id="668570"/>
    <lineage>
        <taxon>Archaea</taxon>
        <taxon>Methanobacteriati</taxon>
        <taxon>Methanobacteriota</taxon>
        <taxon>Stenosarchaea group</taxon>
        <taxon>Methanomicrobia</taxon>
        <taxon>Methanomicrobiales</taxon>
        <taxon>Methanospirillaceae</taxon>
        <taxon>Methanospirillum</taxon>
    </lineage>
</organism>
<dbReference type="EMBL" id="QGMY01000006">
    <property type="protein sequence ID" value="PWR72558.1"/>
    <property type="molecule type" value="Genomic_DNA"/>
</dbReference>
<dbReference type="GO" id="GO:0003677">
    <property type="term" value="F:DNA binding"/>
    <property type="evidence" value="ECO:0007669"/>
    <property type="project" value="TreeGrafter"/>
</dbReference>
<dbReference type="CDD" id="cd17922">
    <property type="entry name" value="DEXHc_LHR-like"/>
    <property type="match status" value="1"/>
</dbReference>
<dbReference type="PANTHER" id="PTHR47962">
    <property type="entry name" value="ATP-DEPENDENT HELICASE LHR-RELATED-RELATED"/>
    <property type="match status" value="1"/>
</dbReference>
<feature type="domain" description="Helicase ATP-binding" evidence="3">
    <location>
        <begin position="35"/>
        <end position="214"/>
    </location>
</feature>
<protein>
    <submittedName>
        <fullName evidence="5">DEAD/DEAH box helicase</fullName>
    </submittedName>
</protein>
<sequence length="724" mass="82634">MVINTSFQLLNPLIQKKLYDMQWKTLKPIQRDSINSLYNTSNNLIISASTASGKTEAAFLPILSQIIDSGSNSLSAIYIGPLKALINDQFERVEHLCNLSDIPVFRWHGDVDQSKKRKFIKNPSGILLITPESIEALFIRHSNEVQSIFNEVKFIVIDEMHSFIGTERGAHLKSLISRISQLNKNKIRIIGLSATIGDFNLAKTWMLPGNEKTIEIIQNESEEKGIDFLVRSYLLDEQGDPVYQEMNDEINVNPVVPDIINDFYGRNGLVFINTKSHLESITDESIRYLERKNLPNLFEIHHGSLSKEFRESTEKNLKEKPWITVFCSSTLEMGIDVGNISRVGQVGPCWSVNSLVQRLGRSGRGEGKSHQMVIYLSEQISEKPDIVDQIYPFFLHGLATSELLFEKWCEPPKISAPHYSTLIQQIMSVITEKGGITAENIHKILLVNGSFKNIDQKEFVALLKEMGKHDLIDQTDDNYLILGLLGEKIVKNFDFYSAFSSSVEIDVINEGHPIGSVGFSPNYKSDEFILLAGIRWRIKEVDLNQKKMWVEHSSGKKDPLFITPIIPDIHKRIRQKMKEILLSSKNPSYLTETGKMILSTARLSAKEAGLYTSNFVTNSDYTYWFTWTGSSQHNTLYTLGKYFLNLDIMDRNHIAFKIKNKTPNEIIEAYSSLIDNTPDIYDIVKKGEIMGREKYDHYLPYDLLVKSTAYKYYSDNWIDDIPVI</sequence>
<dbReference type="OrthoDB" id="33870at2157"/>
<comment type="caution">
    <text evidence="5">The sequence shown here is derived from an EMBL/GenBank/DDBJ whole genome shotgun (WGS) entry which is preliminary data.</text>
</comment>
<dbReference type="Gene3D" id="3.40.50.300">
    <property type="entry name" value="P-loop containing nucleotide triphosphate hydrolases"/>
    <property type="match status" value="2"/>
</dbReference>
<dbReference type="SUPFAM" id="SSF52540">
    <property type="entry name" value="P-loop containing nucleoside triphosphate hydrolases"/>
    <property type="match status" value="1"/>
</dbReference>
<dbReference type="GO" id="GO:0004386">
    <property type="term" value="F:helicase activity"/>
    <property type="evidence" value="ECO:0007669"/>
    <property type="project" value="UniProtKB-KW"/>
</dbReference>
<dbReference type="SMART" id="SM00490">
    <property type="entry name" value="HELICc"/>
    <property type="match status" value="1"/>
</dbReference>
<evidence type="ECO:0000259" key="3">
    <source>
        <dbReference type="PROSITE" id="PS51192"/>
    </source>
</evidence>
<dbReference type="RefSeq" id="WP_109968070.1">
    <property type="nucleotide sequence ID" value="NZ_CP176093.1"/>
</dbReference>
<dbReference type="InterPro" id="IPR027417">
    <property type="entry name" value="P-loop_NTPase"/>
</dbReference>
<dbReference type="InterPro" id="IPR014001">
    <property type="entry name" value="Helicase_ATP-bd"/>
</dbReference>
<dbReference type="Pfam" id="PF00270">
    <property type="entry name" value="DEAD"/>
    <property type="match status" value="1"/>
</dbReference>
<evidence type="ECO:0000256" key="1">
    <source>
        <dbReference type="ARBA" id="ARBA00022741"/>
    </source>
</evidence>
<dbReference type="GO" id="GO:0140097">
    <property type="term" value="F:catalytic activity, acting on DNA"/>
    <property type="evidence" value="ECO:0007669"/>
    <property type="project" value="UniProtKB-ARBA"/>
</dbReference>
<dbReference type="Pfam" id="PF00271">
    <property type="entry name" value="Helicase_C"/>
    <property type="match status" value="1"/>
</dbReference>
<dbReference type="PROSITE" id="PS51194">
    <property type="entry name" value="HELICASE_CTER"/>
    <property type="match status" value="1"/>
</dbReference>
<feature type="domain" description="Helicase C-terminal" evidence="4">
    <location>
        <begin position="255"/>
        <end position="409"/>
    </location>
</feature>
<dbReference type="GO" id="GO:0005524">
    <property type="term" value="F:ATP binding"/>
    <property type="evidence" value="ECO:0007669"/>
    <property type="project" value="UniProtKB-KW"/>
</dbReference>
<dbReference type="AlphaFoldDB" id="A0A2V2N7S3"/>
<keyword evidence="5" id="KW-0378">Hydrolase</keyword>
<keyword evidence="6" id="KW-1185">Reference proteome</keyword>
<dbReference type="PROSITE" id="PS51192">
    <property type="entry name" value="HELICASE_ATP_BIND_1"/>
    <property type="match status" value="1"/>
</dbReference>
<dbReference type="Proteomes" id="UP000245657">
    <property type="component" value="Unassembled WGS sequence"/>
</dbReference>
<dbReference type="InterPro" id="IPR011545">
    <property type="entry name" value="DEAD/DEAH_box_helicase_dom"/>
</dbReference>
<dbReference type="InterPro" id="IPR052511">
    <property type="entry name" value="ATP-dep_Helicase"/>
</dbReference>
<name>A0A2V2N7S3_9EURY</name>
<reference evidence="5 6" key="1">
    <citation type="submission" date="2018-05" db="EMBL/GenBank/DDBJ databases">
        <title>Draft genome of Methanospirillum lacunae Ki8-1.</title>
        <authorList>
            <person name="Dueholm M.S."/>
            <person name="Nielsen P.H."/>
            <person name="Bakmann L.F."/>
            <person name="Otzen D.E."/>
        </authorList>
    </citation>
    <scope>NUCLEOTIDE SEQUENCE [LARGE SCALE GENOMIC DNA]</scope>
    <source>
        <strain evidence="5 6">Ki8-1</strain>
    </source>
</reference>
<dbReference type="SMART" id="SM00487">
    <property type="entry name" value="DEXDc"/>
    <property type="match status" value="1"/>
</dbReference>
<dbReference type="InterPro" id="IPR001650">
    <property type="entry name" value="Helicase_C-like"/>
</dbReference>
<evidence type="ECO:0000313" key="5">
    <source>
        <dbReference type="EMBL" id="PWR72558.1"/>
    </source>
</evidence>
<evidence type="ECO:0000256" key="2">
    <source>
        <dbReference type="ARBA" id="ARBA00022840"/>
    </source>
</evidence>
<dbReference type="GeneID" id="97548766"/>